<keyword evidence="1" id="KW-0472">Membrane</keyword>
<dbReference type="Proteomes" id="UP001208570">
    <property type="component" value="Unassembled WGS sequence"/>
</dbReference>
<dbReference type="InterPro" id="IPR013783">
    <property type="entry name" value="Ig-like_fold"/>
</dbReference>
<evidence type="ECO:0000256" key="2">
    <source>
        <dbReference type="SAM" id="SignalP"/>
    </source>
</evidence>
<dbReference type="EMBL" id="JAODUP010001562">
    <property type="protein sequence ID" value="KAK2139907.1"/>
    <property type="molecule type" value="Genomic_DNA"/>
</dbReference>
<keyword evidence="1" id="KW-0812">Transmembrane</keyword>
<reference evidence="3" key="1">
    <citation type="journal article" date="2023" name="Mol. Biol. Evol.">
        <title>Third-Generation Sequencing Reveals the Adaptive Role of the Epigenome in Three Deep-Sea Polychaetes.</title>
        <authorList>
            <person name="Perez M."/>
            <person name="Aroh O."/>
            <person name="Sun Y."/>
            <person name="Lan Y."/>
            <person name="Juniper S.K."/>
            <person name="Young C.R."/>
            <person name="Angers B."/>
            <person name="Qian P.Y."/>
        </authorList>
    </citation>
    <scope>NUCLEOTIDE SEQUENCE</scope>
    <source>
        <strain evidence="3">P08H-3</strain>
    </source>
</reference>
<accession>A0AAD9ISS9</accession>
<evidence type="ECO:0000313" key="3">
    <source>
        <dbReference type="EMBL" id="KAK2139907.1"/>
    </source>
</evidence>
<evidence type="ECO:0000256" key="1">
    <source>
        <dbReference type="SAM" id="Phobius"/>
    </source>
</evidence>
<dbReference type="AlphaFoldDB" id="A0AAD9ISS9"/>
<feature type="signal peptide" evidence="2">
    <location>
        <begin position="1"/>
        <end position="32"/>
    </location>
</feature>
<dbReference type="Gene3D" id="2.60.40.10">
    <property type="entry name" value="Immunoglobulins"/>
    <property type="match status" value="1"/>
</dbReference>
<keyword evidence="1" id="KW-1133">Transmembrane helix</keyword>
<name>A0AAD9ISS9_9ANNE</name>
<comment type="caution">
    <text evidence="3">The sequence shown here is derived from an EMBL/GenBank/DDBJ whole genome shotgun (WGS) entry which is preliminary data.</text>
</comment>
<feature type="transmembrane region" description="Helical" evidence="1">
    <location>
        <begin position="343"/>
        <end position="365"/>
    </location>
</feature>
<evidence type="ECO:0008006" key="5">
    <source>
        <dbReference type="Google" id="ProtNLM"/>
    </source>
</evidence>
<keyword evidence="2" id="KW-0732">Signal</keyword>
<protein>
    <recommendedName>
        <fullName evidence="5">Fibronectin type-III domain-containing protein</fullName>
    </recommendedName>
</protein>
<feature type="chain" id="PRO_5042186182" description="Fibronectin type-III domain-containing protein" evidence="2">
    <location>
        <begin position="33"/>
        <end position="451"/>
    </location>
</feature>
<sequence length="451" mass="50692">MKFVARNRVCGNHASVHYIMITLWLIVRYCLYGDDPNCAFQCHCAVDNECSGGTCPSGCDTSLPSGYTWSGPSCQIGNVGLHKSTNMTASDFYQKTYPATGALDDCTQCPVDVNCNDVTGCVSCQGSYQPDCKQKTPKNTHENLMLINKTGDIIEIGWEHINGIAVNLRRFYGYIIQYSIDLDDANYRDVGIVSYDSDPYWKIENLQINTIYYIKVTPYRKVGDLRETGKAYDTLKVKTDCSAYIVDLKEANYTHVGRVLSSIKPICNPIRKVTLFYKKKTLSNSTAIYLLPTETCTVFVAEENAEYEIKLVVEDNEGYMSSSDIFSVLVKGADNWSSQRISLIAAVVVNVILIVVIIILVTQLWKLRQKKMQHSSNNLSMMSTDQRHDNSIILQDRHDTVTSDNGIHYEDISANTEGEDIVESQYEGVSAEGHRIYQNNMISGPYEELKK</sequence>
<evidence type="ECO:0000313" key="4">
    <source>
        <dbReference type="Proteomes" id="UP001208570"/>
    </source>
</evidence>
<dbReference type="SUPFAM" id="SSF49265">
    <property type="entry name" value="Fibronectin type III"/>
    <property type="match status" value="1"/>
</dbReference>
<dbReference type="InterPro" id="IPR036116">
    <property type="entry name" value="FN3_sf"/>
</dbReference>
<gene>
    <name evidence="3" type="ORF">LSH36_1562g00058</name>
</gene>
<proteinExistence type="predicted"/>
<organism evidence="3 4">
    <name type="scientific">Paralvinella palmiformis</name>
    <dbReference type="NCBI Taxonomy" id="53620"/>
    <lineage>
        <taxon>Eukaryota</taxon>
        <taxon>Metazoa</taxon>
        <taxon>Spiralia</taxon>
        <taxon>Lophotrochozoa</taxon>
        <taxon>Annelida</taxon>
        <taxon>Polychaeta</taxon>
        <taxon>Sedentaria</taxon>
        <taxon>Canalipalpata</taxon>
        <taxon>Terebellida</taxon>
        <taxon>Terebelliformia</taxon>
        <taxon>Alvinellidae</taxon>
        <taxon>Paralvinella</taxon>
    </lineage>
</organism>
<keyword evidence="4" id="KW-1185">Reference proteome</keyword>